<reference evidence="2 3" key="1">
    <citation type="submission" date="2023-08" db="EMBL/GenBank/DDBJ databases">
        <title>Implementing the SeqCode for naming new Mesorhizobium species isolated from Vachellia karroo root nodules.</title>
        <authorList>
            <person name="Van Lill M."/>
        </authorList>
    </citation>
    <scope>NUCLEOTIDE SEQUENCE [LARGE SCALE GENOMIC DNA]</scope>
    <source>
        <strain evidence="2 3">VK22B</strain>
    </source>
</reference>
<keyword evidence="3" id="KW-1185">Reference proteome</keyword>
<sequence length="351" mass="37284">MITAEPAPSDVNPAYLGPVLLMKSALVDLEAGTATLPLHEGKLASGETVWSVLTDATDENLARLNGVPYSPKLAYATMGKAIREGRIEQNGTIVFSAGRVDFAPKHKVTPGAAPNFFPPKEAHAGSVGDADYSPLVRLANGNGAIFNMPMVAFNVSASVLNKMCDGNVDYSKVEDKVVRICPRDGTVTLKLTLGYTFGRPVFYLSTEANDETVAALEGATYTPALKDLAFGLEDASLGESAERLYTFVNGPTGIDNPFRQGLDSALSDKGSHGPLNVLGGIPTINLDYSPMWRVFPVKWTDDAIGKGYRTKMTDAIAVEDAGERGIIESVAGGKPKPVGFVVNCPVVYRVN</sequence>
<protein>
    <recommendedName>
        <fullName evidence="1">DUF7482 domain-containing protein</fullName>
    </recommendedName>
</protein>
<proteinExistence type="predicted"/>
<dbReference type="EMBL" id="JAVIJC010000044">
    <property type="protein sequence ID" value="MDX8495762.1"/>
    <property type="molecule type" value="Genomic_DNA"/>
</dbReference>
<evidence type="ECO:0000259" key="1">
    <source>
        <dbReference type="Pfam" id="PF24298"/>
    </source>
</evidence>
<dbReference type="Proteomes" id="UP001271249">
    <property type="component" value="Unassembled WGS sequence"/>
</dbReference>
<dbReference type="InterPro" id="IPR055905">
    <property type="entry name" value="DUF7482"/>
</dbReference>
<dbReference type="RefSeq" id="WP_320229484.1">
    <property type="nucleotide sequence ID" value="NZ_JAVIJC010000044.1"/>
</dbReference>
<evidence type="ECO:0000313" key="2">
    <source>
        <dbReference type="EMBL" id="MDX8495762.1"/>
    </source>
</evidence>
<organism evidence="2 3">
    <name type="scientific">Mesorhizobium captivum</name>
    <dbReference type="NCBI Taxonomy" id="3072319"/>
    <lineage>
        <taxon>Bacteria</taxon>
        <taxon>Pseudomonadati</taxon>
        <taxon>Pseudomonadota</taxon>
        <taxon>Alphaproteobacteria</taxon>
        <taxon>Hyphomicrobiales</taxon>
        <taxon>Phyllobacteriaceae</taxon>
        <taxon>Mesorhizobium</taxon>
    </lineage>
</organism>
<evidence type="ECO:0000313" key="3">
    <source>
        <dbReference type="Proteomes" id="UP001271249"/>
    </source>
</evidence>
<name>A0ABU4Z934_9HYPH</name>
<dbReference type="Pfam" id="PF24298">
    <property type="entry name" value="DUF7482"/>
    <property type="match status" value="1"/>
</dbReference>
<feature type="domain" description="DUF7482" evidence="1">
    <location>
        <begin position="143"/>
        <end position="303"/>
    </location>
</feature>
<comment type="caution">
    <text evidence="2">The sequence shown here is derived from an EMBL/GenBank/DDBJ whole genome shotgun (WGS) entry which is preliminary data.</text>
</comment>
<gene>
    <name evidence="2" type="ORF">RFN29_29850</name>
</gene>
<accession>A0ABU4Z934</accession>